<keyword evidence="1" id="KW-0812">Transmembrane</keyword>
<feature type="transmembrane region" description="Helical" evidence="1">
    <location>
        <begin position="6"/>
        <end position="24"/>
    </location>
</feature>
<protein>
    <recommendedName>
        <fullName evidence="4">ABC transporter substrate-binding protein</fullName>
    </recommendedName>
</protein>
<dbReference type="EMBL" id="MFLE01000009">
    <property type="protein sequence ID" value="OGG62183.1"/>
    <property type="molecule type" value="Genomic_DNA"/>
</dbReference>
<proteinExistence type="predicted"/>
<sequence>MILKYMSWLLVLGSIVGTIVYFNVYDRMTRAPLKVLWVDSVYARDLRNILDEFTDRTNISVHVESVPRELYREAVTRDLDKSEQQYDIVIAEAVWTRRDISRNFYEDITTLVRESWLFRTHSPAVDGDLFVAKSGVYYGMPVALDVFGVLIPQNAQQPQTLADLARGSLVDTQTSGELTHTFLALLLAQGGVFIDSDGNLSKTGLVSDVAKNTLEVMRTMRIPGTSPRIGRTEHLHKVATSTDIFAPLPGEGSSVYTTLYLAHKVKGSSNPRAADALLAWLGTKQAVQYLQEESGSTLVRSLHDPLLARSYSNTRRNNTVPVHFFETENAEEMLHLADTYLAGYLSGSAKFTAQETLETIATAWEKELTIK</sequence>
<dbReference type="Gene3D" id="3.40.190.10">
    <property type="entry name" value="Periplasmic binding protein-like II"/>
    <property type="match status" value="1"/>
</dbReference>
<evidence type="ECO:0000313" key="2">
    <source>
        <dbReference type="EMBL" id="OGG62183.1"/>
    </source>
</evidence>
<organism evidence="2 3">
    <name type="scientific">Candidatus Kaiserbacteria bacterium RIFCSPHIGHO2_02_FULL_49_34</name>
    <dbReference type="NCBI Taxonomy" id="1798491"/>
    <lineage>
        <taxon>Bacteria</taxon>
        <taxon>Candidatus Kaiseribacteriota</taxon>
    </lineage>
</organism>
<gene>
    <name evidence="2" type="ORF">A3C87_01165</name>
</gene>
<evidence type="ECO:0008006" key="4">
    <source>
        <dbReference type="Google" id="ProtNLM"/>
    </source>
</evidence>
<dbReference type="STRING" id="1798491.A3C87_01165"/>
<keyword evidence="1" id="KW-0472">Membrane</keyword>
<dbReference type="Pfam" id="PF01547">
    <property type="entry name" value="SBP_bac_1"/>
    <property type="match status" value="1"/>
</dbReference>
<evidence type="ECO:0000313" key="3">
    <source>
        <dbReference type="Proteomes" id="UP000176511"/>
    </source>
</evidence>
<accession>A0A1F6DLB2</accession>
<dbReference type="SUPFAM" id="SSF53850">
    <property type="entry name" value="Periplasmic binding protein-like II"/>
    <property type="match status" value="1"/>
</dbReference>
<comment type="caution">
    <text evidence="2">The sequence shown here is derived from an EMBL/GenBank/DDBJ whole genome shotgun (WGS) entry which is preliminary data.</text>
</comment>
<reference evidence="2 3" key="1">
    <citation type="journal article" date="2016" name="Nat. Commun.">
        <title>Thousands of microbial genomes shed light on interconnected biogeochemical processes in an aquifer system.</title>
        <authorList>
            <person name="Anantharaman K."/>
            <person name="Brown C.T."/>
            <person name="Hug L.A."/>
            <person name="Sharon I."/>
            <person name="Castelle C.J."/>
            <person name="Probst A.J."/>
            <person name="Thomas B.C."/>
            <person name="Singh A."/>
            <person name="Wilkins M.J."/>
            <person name="Karaoz U."/>
            <person name="Brodie E.L."/>
            <person name="Williams K.H."/>
            <person name="Hubbard S.S."/>
            <person name="Banfield J.F."/>
        </authorList>
    </citation>
    <scope>NUCLEOTIDE SEQUENCE [LARGE SCALE GENOMIC DNA]</scope>
</reference>
<keyword evidence="1" id="KW-1133">Transmembrane helix</keyword>
<evidence type="ECO:0000256" key="1">
    <source>
        <dbReference type="SAM" id="Phobius"/>
    </source>
</evidence>
<name>A0A1F6DLB2_9BACT</name>
<dbReference type="AlphaFoldDB" id="A0A1F6DLB2"/>
<dbReference type="InterPro" id="IPR006059">
    <property type="entry name" value="SBP"/>
</dbReference>
<dbReference type="Proteomes" id="UP000176511">
    <property type="component" value="Unassembled WGS sequence"/>
</dbReference>